<evidence type="ECO:0000256" key="1">
    <source>
        <dbReference type="SAM" id="Coils"/>
    </source>
</evidence>
<protein>
    <submittedName>
        <fullName evidence="2">Uncharacterized protein</fullName>
    </submittedName>
</protein>
<feature type="coiled-coil region" evidence="1">
    <location>
        <begin position="125"/>
        <end position="152"/>
    </location>
</feature>
<name>A0A2N1PKI8_9BACT</name>
<dbReference type="AlphaFoldDB" id="A0A2N1PKI8"/>
<keyword evidence="1" id="KW-0175">Coiled coil</keyword>
<dbReference type="Proteomes" id="UP000233256">
    <property type="component" value="Unassembled WGS sequence"/>
</dbReference>
<sequence length="440" mass="50086">MFSSDNSLMRIFIRILMVSLFLVNHSTITRSQSLSSSITASSPSLPKPPLSISVKEKKFETPPDMDEIEKAQLLATRTKCRKAVVMAEQAKTYLLMWQSREGSNNARNTYRELSWNYLNRSRKETSQWIEKKAALNERINSLEKKIQSLSASPDASRRSLSRFKNYLNSARYRIELGDISVAEHFLDTADDTLLKYATILKTQNSWHIQATSNIAEATKNRLAAETLLRGLKFRKPQEFYHQANEKLDLAKEKLNSEEFENATKTAADANKLYLLCIQTVNSSPKTLIRTAELVHSISSRAINLEPGPKEKKLRETIAEIEFLMDSGEIDKAYREASNLYSALTFQEFSATSTAQEKTDGPQLAENADKAVKMAEKLLTTAQNSLEKVKDRTVIDRIAKETSDMISDFQKKSRDMTIQEFDRARRKIDTMAKILERAMAK</sequence>
<reference evidence="2 3" key="1">
    <citation type="journal article" date="2017" name="ISME J.">
        <title>Potential for microbial H2 and metal transformations associated with novel bacteria and archaea in deep terrestrial subsurface sediments.</title>
        <authorList>
            <person name="Hernsdorf A.W."/>
            <person name="Amano Y."/>
            <person name="Miyakawa K."/>
            <person name="Ise K."/>
            <person name="Suzuki Y."/>
            <person name="Anantharaman K."/>
            <person name="Probst A."/>
            <person name="Burstein D."/>
            <person name="Thomas B.C."/>
            <person name="Banfield J.F."/>
        </authorList>
    </citation>
    <scope>NUCLEOTIDE SEQUENCE [LARGE SCALE GENOMIC DNA]</scope>
    <source>
        <strain evidence="2">HGW-Wallbacteria-1</strain>
    </source>
</reference>
<evidence type="ECO:0000313" key="2">
    <source>
        <dbReference type="EMBL" id="PKK88841.1"/>
    </source>
</evidence>
<comment type="caution">
    <text evidence="2">The sequence shown here is derived from an EMBL/GenBank/DDBJ whole genome shotgun (WGS) entry which is preliminary data.</text>
</comment>
<dbReference type="EMBL" id="PGXC01000033">
    <property type="protein sequence ID" value="PKK88841.1"/>
    <property type="molecule type" value="Genomic_DNA"/>
</dbReference>
<organism evidence="2 3">
    <name type="scientific">Candidatus Wallbacteria bacterium HGW-Wallbacteria-1</name>
    <dbReference type="NCBI Taxonomy" id="2013854"/>
    <lineage>
        <taxon>Bacteria</taxon>
        <taxon>Candidatus Walliibacteriota</taxon>
    </lineage>
</organism>
<gene>
    <name evidence="2" type="ORF">CVV64_17000</name>
</gene>
<accession>A0A2N1PKI8</accession>
<evidence type="ECO:0000313" key="3">
    <source>
        <dbReference type="Proteomes" id="UP000233256"/>
    </source>
</evidence>
<proteinExistence type="predicted"/>